<dbReference type="EMBL" id="CP022540">
    <property type="protein sequence ID" value="ASP22809.1"/>
    <property type="molecule type" value="Genomic_DNA"/>
</dbReference>
<dbReference type="InterPro" id="IPR050251">
    <property type="entry name" value="HpcH-HpaI_aldolase"/>
</dbReference>
<evidence type="ECO:0000256" key="3">
    <source>
        <dbReference type="ARBA" id="ARBA00023239"/>
    </source>
</evidence>
<evidence type="ECO:0000256" key="1">
    <source>
        <dbReference type="ARBA" id="ARBA00005568"/>
    </source>
</evidence>
<proteinExistence type="inferred from homology"/>
<dbReference type="PANTHER" id="PTHR30502">
    <property type="entry name" value="2-KETO-3-DEOXY-L-RHAMNONATE ALDOLASE"/>
    <property type="match status" value="1"/>
</dbReference>
<dbReference type="SUPFAM" id="SSF51621">
    <property type="entry name" value="Phosphoenolpyruvate/pyruvate domain"/>
    <property type="match status" value="1"/>
</dbReference>
<protein>
    <submittedName>
        <fullName evidence="5">4-hydroxy-2-oxo-heptane-1,7-dioate aldolase</fullName>
        <ecNumber evidence="5">4.1.2.52</ecNumber>
    </submittedName>
</protein>
<keyword evidence="2" id="KW-0479">Metal-binding</keyword>
<dbReference type="EC" id="4.1.2.52" evidence="5"/>
<dbReference type="Proteomes" id="UP000203589">
    <property type="component" value="Chromosome"/>
</dbReference>
<sequence>MGYADFKKQVLSGAPLAGTFVKAPSIPVIEVLAQSGLDFVCLDAEHAPFDRVGMDACIAVARALDFPMMVRVGDASPREILQALDYGAVGVIVPHVESVAQAEAVARSAHFGLGGRGYAGSSRWAGYSIRSMPEVLAQSRDETVVLAQIEEPAAVEACEEIAAVEGVDGLFLGPADLSVGYGHTDIDNDEVKAALARVGAACRAVGKGYASFVGTGAAAQDWAAQYGVNIFCIASEQTWMRQGAAEAARAVHGISD</sequence>
<evidence type="ECO:0000259" key="4">
    <source>
        <dbReference type="Pfam" id="PF03328"/>
    </source>
</evidence>
<dbReference type="GO" id="GO:0016832">
    <property type="term" value="F:aldehyde-lyase activity"/>
    <property type="evidence" value="ECO:0007669"/>
    <property type="project" value="TreeGrafter"/>
</dbReference>
<keyword evidence="6" id="KW-1185">Reference proteome</keyword>
<comment type="similarity">
    <text evidence="1">Belongs to the HpcH/HpaI aldolase family.</text>
</comment>
<keyword evidence="3 5" id="KW-0456">Lyase</keyword>
<dbReference type="AlphaFoldDB" id="A0A222E9B9"/>
<dbReference type="KEGG" id="aht:ANTHELSMS3_04205"/>
<feature type="domain" description="HpcH/HpaI aldolase/citrate lyase" evidence="4">
    <location>
        <begin position="18"/>
        <end position="228"/>
    </location>
</feature>
<evidence type="ECO:0000313" key="5">
    <source>
        <dbReference type="EMBL" id="ASP22809.1"/>
    </source>
</evidence>
<dbReference type="Gene3D" id="3.20.20.60">
    <property type="entry name" value="Phosphoenolpyruvate-binding domains"/>
    <property type="match status" value="1"/>
</dbReference>
<evidence type="ECO:0000256" key="2">
    <source>
        <dbReference type="ARBA" id="ARBA00022723"/>
    </source>
</evidence>
<dbReference type="RefSeq" id="WP_094036519.1">
    <property type="nucleotide sequence ID" value="NZ_CP022540.1"/>
</dbReference>
<gene>
    <name evidence="5" type="ORF">ANTHELSMS3_04205</name>
</gene>
<dbReference type="InterPro" id="IPR040442">
    <property type="entry name" value="Pyrv_kinase-like_dom_sf"/>
</dbReference>
<dbReference type="OrthoDB" id="9802624at2"/>
<accession>A0A222E9B9</accession>
<dbReference type="PANTHER" id="PTHR30502:SF0">
    <property type="entry name" value="PHOSPHOENOLPYRUVATE CARBOXYLASE FAMILY PROTEIN"/>
    <property type="match status" value="1"/>
</dbReference>
<reference evidence="5 6" key="1">
    <citation type="submission" date="2017-07" db="EMBL/GenBank/DDBJ databases">
        <title>Genome Sequence of Antarctobacter heliothermus Strain SMS3 Isolated from a culture of the Diatom Skeletonema marinoi.</title>
        <authorList>
            <person name="Topel M."/>
            <person name="Pinder M.I.M."/>
            <person name="Johansson O.N."/>
            <person name="Kourtchenko O."/>
            <person name="Godhe A."/>
            <person name="Clarke A.K."/>
        </authorList>
    </citation>
    <scope>NUCLEOTIDE SEQUENCE [LARGE SCALE GENOMIC DNA]</scope>
    <source>
        <strain evidence="5 6">SMS3</strain>
    </source>
</reference>
<dbReference type="Pfam" id="PF03328">
    <property type="entry name" value="HpcH_HpaI"/>
    <property type="match status" value="1"/>
</dbReference>
<dbReference type="InterPro" id="IPR005000">
    <property type="entry name" value="Aldolase/citrate-lyase_domain"/>
</dbReference>
<name>A0A222E9B9_9RHOB</name>
<dbReference type="InterPro" id="IPR015813">
    <property type="entry name" value="Pyrv/PenolPyrv_kinase-like_dom"/>
</dbReference>
<dbReference type="GO" id="GO:0046872">
    <property type="term" value="F:metal ion binding"/>
    <property type="evidence" value="ECO:0007669"/>
    <property type="project" value="UniProtKB-KW"/>
</dbReference>
<organism evidence="5 6">
    <name type="scientific">Antarctobacter heliothermus</name>
    <dbReference type="NCBI Taxonomy" id="74033"/>
    <lineage>
        <taxon>Bacteria</taxon>
        <taxon>Pseudomonadati</taxon>
        <taxon>Pseudomonadota</taxon>
        <taxon>Alphaproteobacteria</taxon>
        <taxon>Rhodobacterales</taxon>
        <taxon>Roseobacteraceae</taxon>
        <taxon>Antarctobacter</taxon>
    </lineage>
</organism>
<dbReference type="GO" id="GO:0005737">
    <property type="term" value="C:cytoplasm"/>
    <property type="evidence" value="ECO:0007669"/>
    <property type="project" value="TreeGrafter"/>
</dbReference>
<evidence type="ECO:0000313" key="6">
    <source>
        <dbReference type="Proteomes" id="UP000203589"/>
    </source>
</evidence>